<sequence length="147" mass="16804">MSHEDKTFLLKTCSSLSNDVGCICTWAPSEPCELRWKSHSRRLLLNTAQHQLEIFQGPFYCSTQGRGLQPQPHSFNALALSLACLPPELRNLHEMRQSYEVQLLVNKPLARTHSPTTPIRDNKELTILSRLSIAAWQPALWIELLWS</sequence>
<dbReference type="AlphaFoldDB" id="A0A7R9HUI3"/>
<gene>
    <name evidence="1" type="ORF">TMSB3V08_LOCUS9921</name>
</gene>
<protein>
    <submittedName>
        <fullName evidence="1">Uncharacterized protein</fullName>
    </submittedName>
</protein>
<name>A0A7R9HUI3_9NEOP</name>
<proteinExistence type="predicted"/>
<evidence type="ECO:0000313" key="1">
    <source>
        <dbReference type="EMBL" id="CAD7433240.1"/>
    </source>
</evidence>
<accession>A0A7R9HUI3</accession>
<organism evidence="1">
    <name type="scientific">Timema monikensis</name>
    <dbReference type="NCBI Taxonomy" id="170555"/>
    <lineage>
        <taxon>Eukaryota</taxon>
        <taxon>Metazoa</taxon>
        <taxon>Ecdysozoa</taxon>
        <taxon>Arthropoda</taxon>
        <taxon>Hexapoda</taxon>
        <taxon>Insecta</taxon>
        <taxon>Pterygota</taxon>
        <taxon>Neoptera</taxon>
        <taxon>Polyneoptera</taxon>
        <taxon>Phasmatodea</taxon>
        <taxon>Timematodea</taxon>
        <taxon>Timematoidea</taxon>
        <taxon>Timematidae</taxon>
        <taxon>Timema</taxon>
    </lineage>
</organism>
<dbReference type="EMBL" id="OB796248">
    <property type="protein sequence ID" value="CAD7433240.1"/>
    <property type="molecule type" value="Genomic_DNA"/>
</dbReference>
<reference evidence="1" key="1">
    <citation type="submission" date="2020-11" db="EMBL/GenBank/DDBJ databases">
        <authorList>
            <person name="Tran Van P."/>
        </authorList>
    </citation>
    <scope>NUCLEOTIDE SEQUENCE</scope>
</reference>